<dbReference type="AlphaFoldDB" id="A0A6N2SI58"/>
<sequence length="296" mass="34783">MNTPLKDLTIKNNFMFAAVMSDEENCKGFLERALPIKIEHVEISTEKNIIYHPEYKGVRLDVYAKDEKNTRYNIEMQVLKQPDLGRRSRYYQSQMDMELLAKGCEYIELPDSYVIFLCDFDPFGEGKYRYTFRKSCEETQKASLKDGQCIMFLNTRGENAEDVPKELVSFLKFVHADLKESQEDFEDDYVRQVQKSVTHIKGNRKMEEKFMLLEELLKDERKEGIKEGIQKGRQKGLQEGQVKMATEMLQMTLRKFGQLPNSLLKTLQEQEDIEILKKWMQTALTVQSLDEFISKM</sequence>
<evidence type="ECO:0000313" key="1">
    <source>
        <dbReference type="EMBL" id="VYS91430.1"/>
    </source>
</evidence>
<dbReference type="EMBL" id="CACRSY010000008">
    <property type="protein sequence ID" value="VYS91430.1"/>
    <property type="molecule type" value="Genomic_DNA"/>
</dbReference>
<dbReference type="PANTHER" id="PTHR41317:SF1">
    <property type="entry name" value="PD-(D_E)XK NUCLEASE FAMILY TRANSPOSASE"/>
    <property type="match status" value="1"/>
</dbReference>
<dbReference type="InterPro" id="IPR010106">
    <property type="entry name" value="RpnA"/>
</dbReference>
<dbReference type="NCBIfam" id="TIGR01784">
    <property type="entry name" value="T_den_put_tspse"/>
    <property type="match status" value="1"/>
</dbReference>
<dbReference type="RefSeq" id="WP_003022928.1">
    <property type="nucleotide sequence ID" value="NZ_CACRSY010000008.1"/>
</dbReference>
<gene>
    <name evidence="1" type="ORF">BHLFYP23_02058</name>
</gene>
<dbReference type="Pfam" id="PF12784">
    <property type="entry name" value="PDDEXK_2"/>
    <property type="match status" value="1"/>
</dbReference>
<dbReference type="PANTHER" id="PTHR41317">
    <property type="entry name" value="PD-(D_E)XK NUCLEASE FAMILY TRANSPOSASE"/>
    <property type="match status" value="1"/>
</dbReference>
<proteinExistence type="predicted"/>
<name>A0A6N2SI58_BLAHA</name>
<organism evidence="1">
    <name type="scientific">Blautia hansenii</name>
    <name type="common">Ruminococcus hansenii</name>
    <dbReference type="NCBI Taxonomy" id="1322"/>
    <lineage>
        <taxon>Bacteria</taxon>
        <taxon>Bacillati</taxon>
        <taxon>Bacillota</taxon>
        <taxon>Clostridia</taxon>
        <taxon>Lachnospirales</taxon>
        <taxon>Lachnospiraceae</taxon>
        <taxon>Blautia</taxon>
    </lineage>
</organism>
<accession>A0A6N2SI58</accession>
<reference evidence="1" key="1">
    <citation type="submission" date="2019-11" db="EMBL/GenBank/DDBJ databases">
        <authorList>
            <person name="Feng L."/>
        </authorList>
    </citation>
    <scope>NUCLEOTIDE SEQUENCE</scope>
    <source>
        <strain evidence="1">BhanseniiLFYP23</strain>
    </source>
</reference>
<protein>
    <submittedName>
        <fullName evidence="1">PD-(D/E)XK nuclease family transposase</fullName>
    </submittedName>
</protein>